<protein>
    <submittedName>
        <fullName evidence="1">BQ5605_C061g12740 protein</fullName>
    </submittedName>
</protein>
<organism evidence="1 2">
    <name type="scientific">Microbotryum silenes-dioicae</name>
    <dbReference type="NCBI Taxonomy" id="796604"/>
    <lineage>
        <taxon>Eukaryota</taxon>
        <taxon>Fungi</taxon>
        <taxon>Dikarya</taxon>
        <taxon>Basidiomycota</taxon>
        <taxon>Pucciniomycotina</taxon>
        <taxon>Microbotryomycetes</taxon>
        <taxon>Microbotryales</taxon>
        <taxon>Microbotryaceae</taxon>
        <taxon>Microbotryum</taxon>
    </lineage>
</organism>
<dbReference type="EMBL" id="FQNC01000137">
    <property type="protein sequence ID" value="SGZ35473.1"/>
    <property type="molecule type" value="Genomic_DNA"/>
</dbReference>
<proteinExistence type="predicted"/>
<accession>A0A2X0ND67</accession>
<evidence type="ECO:0000313" key="2">
    <source>
        <dbReference type="Proteomes" id="UP000249464"/>
    </source>
</evidence>
<reference evidence="1 2" key="1">
    <citation type="submission" date="2016-11" db="EMBL/GenBank/DDBJ databases">
        <authorList>
            <person name="Jaros S."/>
            <person name="Januszkiewicz K."/>
            <person name="Wedrychowicz H."/>
        </authorList>
    </citation>
    <scope>NUCLEOTIDE SEQUENCE [LARGE SCALE GENOMIC DNA]</scope>
</reference>
<evidence type="ECO:0000313" key="1">
    <source>
        <dbReference type="EMBL" id="SGZ35473.1"/>
    </source>
</evidence>
<gene>
    <name evidence="1" type="primary">BQ5605_C061g12740</name>
    <name evidence="1" type="ORF">BQ5605_C061G12740</name>
</gene>
<dbReference type="Proteomes" id="UP000249464">
    <property type="component" value="Unassembled WGS sequence"/>
</dbReference>
<name>A0A2X0ND67_9BASI</name>
<keyword evidence="2" id="KW-1185">Reference proteome</keyword>
<dbReference type="AlphaFoldDB" id="A0A2X0ND67"/>
<sequence>MSFIQKKNDDGILVNSKAFEVWFKLVRNFTPTRSLQFHQKHDDVCDRESNSGTFGRALRRTGAIDNTHYTAVQRMFGLPKLKASLRDQEGAGGRS</sequence>